<dbReference type="STRING" id="342108.amb4270"/>
<name>Q2VZA1_PARM1</name>
<keyword evidence="2" id="KW-1185">Reference proteome</keyword>
<organism evidence="1 2">
    <name type="scientific">Paramagnetospirillum magneticum (strain ATCC 700264 / AMB-1)</name>
    <name type="common">Magnetospirillum magneticum</name>
    <dbReference type="NCBI Taxonomy" id="342108"/>
    <lineage>
        <taxon>Bacteria</taxon>
        <taxon>Pseudomonadati</taxon>
        <taxon>Pseudomonadota</taxon>
        <taxon>Alphaproteobacteria</taxon>
        <taxon>Rhodospirillales</taxon>
        <taxon>Magnetospirillaceae</taxon>
        <taxon>Paramagnetospirillum</taxon>
    </lineage>
</organism>
<protein>
    <submittedName>
        <fullName evidence="1">Uncharacterized protein</fullName>
    </submittedName>
</protein>
<evidence type="ECO:0000313" key="1">
    <source>
        <dbReference type="EMBL" id="BAE53074.1"/>
    </source>
</evidence>
<gene>
    <name evidence="1" type="ordered locus">amb4270</name>
</gene>
<dbReference type="EMBL" id="AP007255">
    <property type="protein sequence ID" value="BAE53074.1"/>
    <property type="molecule type" value="Genomic_DNA"/>
</dbReference>
<dbReference type="RefSeq" id="WP_011386618.1">
    <property type="nucleotide sequence ID" value="NC_007626.1"/>
</dbReference>
<sequence>MSGLPIFTKTSFTAGEVDVDLAGRGDLALYANGAKSLRNVVVAPIGGVRRRPGLRHVAPARGPGRLIAFEFNTEQTYLLALSDHRMDIYADGAKVAELETPWSTAQVAQLSWTQSADTLLVVHPDVEPRKITRTGANSWVLETWSYYQEDGILYVPTHKFAKDAVTLTPSGTSGTITLTASEAVFDAAHAGCRFRVGGKQVLISAVTSATQAQAEVKQTLGGTAATEDWEEQSFSPLRGWPVSVCFHQGRLAIGGSRGLPNRLWLSKSMDLFNFDLGTGLDDEAIEFSLLSTQVDAIRAVFSGRHLQVFTSGAEWMVVGSPLTPTKIQLNRQTRVGSPVDRSVPPRDVDGATHFVSRSGRDLREFLFADVDQAYQANDLSMVAKHVMNTPVDQDYDASRRLFHVVMADGLMATLTVYRAEKVTAWTVFETQGAFRSVAVVDGDTHVLVERGGSHVIECFDDTLNLDAALAGHRDTPTTMWSGLDHLDGQTVRVLMDGTSVAELTVTGGQITLPRPAGTIEAGLAYAHRIEPLPPQAAAGQPMAAGRAVRLVQACFRVLDTQALFIDTGRGATPIPFRRRGPERFATRPPAFSGDVKVRAIGWVRDVMQPLWRIEQDLPLPCTVISVSTEIKGAE</sequence>
<reference evidence="1 2" key="1">
    <citation type="journal article" date="2005" name="DNA Res.">
        <title>Complete genome sequence of the facultative anaerobic magnetotactic bacterium Magnetospirillum sp. strain AMB-1.</title>
        <authorList>
            <person name="Matsunaga T."/>
            <person name="Okamura Y."/>
            <person name="Fukuda Y."/>
            <person name="Wahyudi A.T."/>
            <person name="Murase Y."/>
            <person name="Takeyama H."/>
        </authorList>
    </citation>
    <scope>NUCLEOTIDE SEQUENCE [LARGE SCALE GENOMIC DNA]</scope>
    <source>
        <strain evidence="2">ATCC 700264 / AMB-1</strain>
    </source>
</reference>
<evidence type="ECO:0000313" key="2">
    <source>
        <dbReference type="Proteomes" id="UP000007058"/>
    </source>
</evidence>
<proteinExistence type="predicted"/>
<accession>Q2VZA1</accession>
<dbReference type="HOGENOM" id="CLU_021036_0_0_5"/>
<dbReference type="Proteomes" id="UP000007058">
    <property type="component" value="Chromosome"/>
</dbReference>
<dbReference type="AlphaFoldDB" id="Q2VZA1"/>
<dbReference type="KEGG" id="mag:amb4270"/>
<dbReference type="OrthoDB" id="5438497at2"/>